<gene>
    <name evidence="1" type="ORF">HPB49_021146</name>
</gene>
<sequence>MSDDGKFDDLGGGGNDEGLGPDQKEAGGPVRSDDVGGDATGSGSGGASGGFGVKGADDGAGPSEDALLLSVSKEELSSSGLGRSSDIGTAAGTSQTGDMFQRLRHAQRDHQEAAAEVAFSAKQQSDRWIVVFLVGGLYVFFYAIGGLAYYLLDIYGYTVDYSGRANHTGNPNI</sequence>
<organism evidence="1 2">
    <name type="scientific">Dermacentor silvarum</name>
    <name type="common">Tick</name>
    <dbReference type="NCBI Taxonomy" id="543639"/>
    <lineage>
        <taxon>Eukaryota</taxon>
        <taxon>Metazoa</taxon>
        <taxon>Ecdysozoa</taxon>
        <taxon>Arthropoda</taxon>
        <taxon>Chelicerata</taxon>
        <taxon>Arachnida</taxon>
        <taxon>Acari</taxon>
        <taxon>Parasitiformes</taxon>
        <taxon>Ixodida</taxon>
        <taxon>Ixodoidea</taxon>
        <taxon>Ixodidae</taxon>
        <taxon>Rhipicephalinae</taxon>
        <taxon>Dermacentor</taxon>
    </lineage>
</organism>
<dbReference type="EMBL" id="CM023471">
    <property type="protein sequence ID" value="KAH7966976.1"/>
    <property type="molecule type" value="Genomic_DNA"/>
</dbReference>
<protein>
    <submittedName>
        <fullName evidence="1">Uncharacterized protein</fullName>
    </submittedName>
</protein>
<dbReference type="Proteomes" id="UP000821865">
    <property type="component" value="Chromosome 2"/>
</dbReference>
<comment type="caution">
    <text evidence="1">The sequence shown here is derived from an EMBL/GenBank/DDBJ whole genome shotgun (WGS) entry which is preliminary data.</text>
</comment>
<accession>A0ACB8DGH1</accession>
<evidence type="ECO:0000313" key="1">
    <source>
        <dbReference type="EMBL" id="KAH7966976.1"/>
    </source>
</evidence>
<evidence type="ECO:0000313" key="2">
    <source>
        <dbReference type="Proteomes" id="UP000821865"/>
    </source>
</evidence>
<keyword evidence="2" id="KW-1185">Reference proteome</keyword>
<proteinExistence type="predicted"/>
<reference evidence="1" key="1">
    <citation type="submission" date="2020-05" db="EMBL/GenBank/DDBJ databases">
        <title>Large-scale comparative analyses of tick genomes elucidate their genetic diversity and vector capacities.</title>
        <authorList>
            <person name="Jia N."/>
            <person name="Wang J."/>
            <person name="Shi W."/>
            <person name="Du L."/>
            <person name="Sun Y."/>
            <person name="Zhan W."/>
            <person name="Jiang J."/>
            <person name="Wang Q."/>
            <person name="Zhang B."/>
            <person name="Ji P."/>
            <person name="Sakyi L.B."/>
            <person name="Cui X."/>
            <person name="Yuan T."/>
            <person name="Jiang B."/>
            <person name="Yang W."/>
            <person name="Lam T.T.-Y."/>
            <person name="Chang Q."/>
            <person name="Ding S."/>
            <person name="Wang X."/>
            <person name="Zhu J."/>
            <person name="Ruan X."/>
            <person name="Zhao L."/>
            <person name="Wei J."/>
            <person name="Que T."/>
            <person name="Du C."/>
            <person name="Cheng J."/>
            <person name="Dai P."/>
            <person name="Han X."/>
            <person name="Huang E."/>
            <person name="Gao Y."/>
            <person name="Liu J."/>
            <person name="Shao H."/>
            <person name="Ye R."/>
            <person name="Li L."/>
            <person name="Wei W."/>
            <person name="Wang X."/>
            <person name="Wang C."/>
            <person name="Yang T."/>
            <person name="Huo Q."/>
            <person name="Li W."/>
            <person name="Guo W."/>
            <person name="Chen H."/>
            <person name="Zhou L."/>
            <person name="Ni X."/>
            <person name="Tian J."/>
            <person name="Zhou Y."/>
            <person name="Sheng Y."/>
            <person name="Liu T."/>
            <person name="Pan Y."/>
            <person name="Xia L."/>
            <person name="Li J."/>
            <person name="Zhao F."/>
            <person name="Cao W."/>
        </authorList>
    </citation>
    <scope>NUCLEOTIDE SEQUENCE</scope>
    <source>
        <strain evidence="1">Dsil-2018</strain>
    </source>
</reference>
<name>A0ACB8DGH1_DERSI</name>